<reference evidence="1" key="1">
    <citation type="submission" date="2021-03" db="EMBL/GenBank/DDBJ databases">
        <title>Evolutionary priming and transition to the ectomycorrhizal habit in an iconic lineage of mushroom-forming fungi: is preadaptation a requirement?</title>
        <authorList>
            <consortium name="DOE Joint Genome Institute"/>
            <person name="Looney B.P."/>
            <person name="Miyauchi S."/>
            <person name="Morin E."/>
            <person name="Drula E."/>
            <person name="Courty P.E."/>
            <person name="Chicoki N."/>
            <person name="Fauchery L."/>
            <person name="Kohler A."/>
            <person name="Kuo A."/>
            <person name="LaButti K."/>
            <person name="Pangilinan J."/>
            <person name="Lipzen A."/>
            <person name="Riley R."/>
            <person name="Andreopoulos W."/>
            <person name="He G."/>
            <person name="Johnson J."/>
            <person name="Barry K.W."/>
            <person name="Grigoriev I.V."/>
            <person name="Nagy L."/>
            <person name="Hibbett D."/>
            <person name="Henrissat B."/>
            <person name="Matheny P.B."/>
            <person name="Labbe J."/>
            <person name="Martin A.F."/>
        </authorList>
    </citation>
    <scope>NUCLEOTIDE SEQUENCE</scope>
    <source>
        <strain evidence="1">BPL698</strain>
    </source>
</reference>
<organism evidence="1 2">
    <name type="scientific">Russula earlei</name>
    <dbReference type="NCBI Taxonomy" id="71964"/>
    <lineage>
        <taxon>Eukaryota</taxon>
        <taxon>Fungi</taxon>
        <taxon>Dikarya</taxon>
        <taxon>Basidiomycota</taxon>
        <taxon>Agaricomycotina</taxon>
        <taxon>Agaricomycetes</taxon>
        <taxon>Russulales</taxon>
        <taxon>Russulaceae</taxon>
        <taxon>Russula</taxon>
    </lineage>
</organism>
<comment type="caution">
    <text evidence="1">The sequence shown here is derived from an EMBL/GenBank/DDBJ whole genome shotgun (WGS) entry which is preliminary data.</text>
</comment>
<evidence type="ECO:0000313" key="1">
    <source>
        <dbReference type="EMBL" id="KAI9508410.1"/>
    </source>
</evidence>
<gene>
    <name evidence="1" type="ORF">F5148DRAFT_1196748</name>
</gene>
<evidence type="ECO:0000313" key="2">
    <source>
        <dbReference type="Proteomes" id="UP001207468"/>
    </source>
</evidence>
<protein>
    <submittedName>
        <fullName evidence="1">Armadillo-type protein</fullName>
    </submittedName>
</protein>
<dbReference type="EMBL" id="JAGFNK010000092">
    <property type="protein sequence ID" value="KAI9508410.1"/>
    <property type="molecule type" value="Genomic_DNA"/>
</dbReference>
<keyword evidence="2" id="KW-1185">Reference proteome</keyword>
<accession>A0ACC0UAQ2</accession>
<name>A0ACC0UAQ2_9AGAM</name>
<sequence>MDLQSLTQLFATTYDSNPNTRKTGELAVRKLAGQEGVIPALLQIIASDNVDIATRQAISVWIKNRVASSYSAEPARVGPDYKLISPADRSALKSNILPLLAASPSRVITVQLASTLKTLISNDFPERWPDLLDGAKALLASNNIREVGAGTVVVLEMVRAFRFRQKGDILTIVIEQTFGILVTLATNLLNSPPPGAEQDIPALVHLILKSYKHSIVLNLSPYQQSAESLVPWGRLLFQVLDLRIPVDALPADEEERERSEWWKAKKWACGVLGRLFHRFGNPSQLPSPLQEQYGNFAQHFVTAFAPEIFKVYLQQIELYVSGQAWLSRKCQYQIFQFLTECVKPQSTWALLKPHFQHLVSSFVFPNLSFTPARQELWQSDPIDYTRTSIDEYENYSSPVAAATTFLCQLVSSRTKVTFLPILTFVDNVLDARPAAPQRFGALNMLSALAPFAMRHPDVKHKMEDFTMKHVFPEFTASEGYMRAVERLIYDLPQNLSKVFRAVAAGLDDAELPVRVHAALTLTELVSSHHSVKEAVSPQVGKVIQDLLKLSDETDLDILNSSMETMVEHFQDELLPVAAQLTARLCDSYSRLLREAIANEESTPKGDDLDALMDADSDDDKTYAAMGVAKTLSTIVSSIDSSPEILAQVQEVIIPIIRNTLESKVLDLFDNMYELVDSLTFKTRSISPNMWPVFELTYELFQTDAIDFFRWQRSLLVFMTTETDLNVAEMLPSLDNFVSYGTDIFRARADYRQKALDIYTMALSSDHLGENDRVNGCKLAESLLLNLRGHVDDQLALIVTTAFGHLDEAETKSFELANLEVLINAVLYNPGAALALMDAQRPHGARVFFDRWFAAVNAEHGLPRVHDKTLSIVALSSLLEMKAAAVPVELRDGWPGIVGGAIRVFKDLPKAVEARKALQDSLQEDEGEEEEDEQRYLNLNEEEGDVWDEDSAYVEMLAKEGQRLRDQAERKEHDVDGESVSSDEIIEEELGFISPLDAVNPYLTFKEALTALEANDRAMYQAATTALDVEQQTLLMEIMRIAGEAAAASGGRAPTAGGAPGGP</sequence>
<proteinExistence type="predicted"/>
<dbReference type="Proteomes" id="UP001207468">
    <property type="component" value="Unassembled WGS sequence"/>
</dbReference>